<dbReference type="Gene3D" id="3.80.10.10">
    <property type="entry name" value="Ribonuclease Inhibitor"/>
    <property type="match status" value="1"/>
</dbReference>
<dbReference type="AlphaFoldDB" id="A0A1C7M2I8"/>
<keyword evidence="2" id="KW-1185">Reference proteome</keyword>
<evidence type="ECO:0008006" key="3">
    <source>
        <dbReference type="Google" id="ProtNLM"/>
    </source>
</evidence>
<reference evidence="1 2" key="1">
    <citation type="submission" date="2016-03" db="EMBL/GenBank/DDBJ databases">
        <title>Whole genome sequencing of Grifola frondosa 9006-11.</title>
        <authorList>
            <person name="Min B."/>
            <person name="Park H."/>
            <person name="Kim J.-G."/>
            <person name="Cho H."/>
            <person name="Oh Y.-L."/>
            <person name="Kong W.-S."/>
            <person name="Choi I.-G."/>
        </authorList>
    </citation>
    <scope>NUCLEOTIDE SEQUENCE [LARGE SCALE GENOMIC DNA]</scope>
    <source>
        <strain evidence="1 2">9006-11</strain>
    </source>
</reference>
<dbReference type="SUPFAM" id="SSF52047">
    <property type="entry name" value="RNI-like"/>
    <property type="match status" value="1"/>
</dbReference>
<comment type="caution">
    <text evidence="1">The sequence shown here is derived from an EMBL/GenBank/DDBJ whole genome shotgun (WGS) entry which is preliminary data.</text>
</comment>
<dbReference type="EMBL" id="LUGG01000011">
    <property type="protein sequence ID" value="OBZ71173.1"/>
    <property type="molecule type" value="Genomic_DNA"/>
</dbReference>
<evidence type="ECO:0000313" key="2">
    <source>
        <dbReference type="Proteomes" id="UP000092993"/>
    </source>
</evidence>
<evidence type="ECO:0000313" key="1">
    <source>
        <dbReference type="EMBL" id="OBZ71173.1"/>
    </source>
</evidence>
<accession>A0A1C7M2I8</accession>
<dbReference type="OrthoDB" id="3029339at2759"/>
<name>A0A1C7M2I8_GRIFR</name>
<protein>
    <recommendedName>
        <fullName evidence="3">F-box domain-containing protein</fullName>
    </recommendedName>
</protein>
<gene>
    <name evidence="1" type="ORF">A0H81_08537</name>
</gene>
<organism evidence="1 2">
    <name type="scientific">Grifola frondosa</name>
    <name type="common">Maitake</name>
    <name type="synonym">Polyporus frondosus</name>
    <dbReference type="NCBI Taxonomy" id="5627"/>
    <lineage>
        <taxon>Eukaryota</taxon>
        <taxon>Fungi</taxon>
        <taxon>Dikarya</taxon>
        <taxon>Basidiomycota</taxon>
        <taxon>Agaricomycotina</taxon>
        <taxon>Agaricomycetes</taxon>
        <taxon>Polyporales</taxon>
        <taxon>Grifolaceae</taxon>
        <taxon>Grifola</taxon>
    </lineage>
</organism>
<dbReference type="Proteomes" id="UP000092993">
    <property type="component" value="Unassembled WGS sequence"/>
</dbReference>
<sequence>MIPILKALGDQGRLKKFEWTGDGYSGKTSRRLPQVWEALVCKHSARLYTLLSRTLQLDLFSGYGWDGSRLHSMIHSLHHLTSLALILPMCSTCGLTSLSLSYTLPNLRSFVLSSSGLPGRLDEEMLPPTSQFLSRHPSITSLFLETDDDFVIGDTALPALRALSCDECEDKTFAGLIGPRAVPRPLVHLRLSKYYHSHSRRPQDIQKFSPTLRCLEFSGTVSDFRGFAMRFLKEISGLLPGLRELGFSAESGWEGPPRKPLSADDMVTLLAAVDPRDFPELRALHLSDMDGRPLPAEFLADLPPVPPKLEYICWDVDQKEHFYKIERFGDKIGAVECNPPRRRTGRRFDSPLVGSLCCLAHWTVWFPLYFNRDTDLSFRVFL</sequence>
<dbReference type="InterPro" id="IPR032675">
    <property type="entry name" value="LRR_dom_sf"/>
</dbReference>
<proteinExistence type="predicted"/>